<evidence type="ECO:0000256" key="10">
    <source>
        <dbReference type="SAM" id="Coils"/>
    </source>
</evidence>
<evidence type="ECO:0000256" key="9">
    <source>
        <dbReference type="ARBA" id="ARBA00033158"/>
    </source>
</evidence>
<dbReference type="InterPro" id="IPR007838">
    <property type="entry name" value="Cell_div_ZapA-like"/>
</dbReference>
<dbReference type="EMBL" id="JAGGJX010000005">
    <property type="protein sequence ID" value="MBP1855944.1"/>
    <property type="molecule type" value="Genomic_DNA"/>
</dbReference>
<comment type="caution">
    <text evidence="11">The sequence shown here is derived from an EMBL/GenBank/DDBJ whole genome shotgun (WGS) entry which is preliminary data.</text>
</comment>
<evidence type="ECO:0000256" key="6">
    <source>
        <dbReference type="ARBA" id="ARBA00023306"/>
    </source>
</evidence>
<feature type="coiled-coil region" evidence="10">
    <location>
        <begin position="62"/>
        <end position="162"/>
    </location>
</feature>
<dbReference type="Pfam" id="PF05164">
    <property type="entry name" value="ZapA"/>
    <property type="match status" value="1"/>
</dbReference>
<comment type="subunit">
    <text evidence="8">Homodimer. Interacts with FtsZ.</text>
</comment>
<dbReference type="InterPro" id="IPR036192">
    <property type="entry name" value="Cell_div_ZapA-like_sf"/>
</dbReference>
<sequence>MNKVVVKINGSDYTMVGDNSESYMIKVADFVDQEMGKIVEHNPRLSLSQAGILTALNIANLLFECSSENDNLVKENEELSKNTNSADEDLKKQIAELEEKLKAKSEECGNKDSEIIELNESIISIKENKGNNASNDEFKNKYEVLEKEVAEAKERAKISDKLASEFQNKAYELQLKFTELENSMNK</sequence>
<dbReference type="Gene3D" id="6.10.250.790">
    <property type="match status" value="1"/>
</dbReference>
<evidence type="ECO:0000313" key="11">
    <source>
        <dbReference type="EMBL" id="MBP1855944.1"/>
    </source>
</evidence>
<evidence type="ECO:0000313" key="12">
    <source>
        <dbReference type="Proteomes" id="UP000767291"/>
    </source>
</evidence>
<keyword evidence="5" id="KW-0717">Septation</keyword>
<gene>
    <name evidence="11" type="ORF">J2Z43_002345</name>
</gene>
<evidence type="ECO:0000256" key="3">
    <source>
        <dbReference type="ARBA" id="ARBA00022490"/>
    </source>
</evidence>
<comment type="subcellular location">
    <subcellularLocation>
        <location evidence="1">Cytoplasm</location>
    </subcellularLocation>
</comment>
<evidence type="ECO:0000256" key="5">
    <source>
        <dbReference type="ARBA" id="ARBA00023210"/>
    </source>
</evidence>
<keyword evidence="3" id="KW-0963">Cytoplasm</keyword>
<dbReference type="GO" id="GO:0051301">
    <property type="term" value="P:cell division"/>
    <property type="evidence" value="ECO:0007669"/>
    <property type="project" value="UniProtKB-KW"/>
</dbReference>
<dbReference type="SUPFAM" id="SSF102829">
    <property type="entry name" value="Cell division protein ZapA-like"/>
    <property type="match status" value="1"/>
</dbReference>
<keyword evidence="6" id="KW-0131">Cell cycle</keyword>
<evidence type="ECO:0000256" key="4">
    <source>
        <dbReference type="ARBA" id="ARBA00022618"/>
    </source>
</evidence>
<evidence type="ECO:0000256" key="1">
    <source>
        <dbReference type="ARBA" id="ARBA00004496"/>
    </source>
</evidence>
<accession>A0ABS4EDC8</accession>
<dbReference type="Proteomes" id="UP000767291">
    <property type="component" value="Unassembled WGS sequence"/>
</dbReference>
<evidence type="ECO:0000256" key="2">
    <source>
        <dbReference type="ARBA" id="ARBA00015195"/>
    </source>
</evidence>
<comment type="function">
    <text evidence="7">Activator of cell division through the inhibition of FtsZ GTPase activity, therefore promoting FtsZ assembly into bundles of protofilaments necessary for the formation of the division Z ring. It is recruited early at mid-cell but it is not essential for cell division.</text>
</comment>
<keyword evidence="10" id="KW-0175">Coiled coil</keyword>
<keyword evidence="12" id="KW-1185">Reference proteome</keyword>
<protein>
    <recommendedName>
        <fullName evidence="2">Cell division protein ZapA</fullName>
    </recommendedName>
    <alternativeName>
        <fullName evidence="9">Z ring-associated protein ZapA</fullName>
    </alternativeName>
</protein>
<dbReference type="PANTHER" id="PTHR34981:SF1">
    <property type="entry name" value="CELL DIVISION PROTEIN ZAPA"/>
    <property type="match status" value="1"/>
</dbReference>
<proteinExistence type="predicted"/>
<evidence type="ECO:0000256" key="8">
    <source>
        <dbReference type="ARBA" id="ARBA00026068"/>
    </source>
</evidence>
<dbReference type="PANTHER" id="PTHR34981">
    <property type="entry name" value="CELL DIVISION PROTEIN ZAPA"/>
    <property type="match status" value="1"/>
</dbReference>
<organism evidence="11 12">
    <name type="scientific">Metaclostridioides mangenotii</name>
    <dbReference type="NCBI Taxonomy" id="1540"/>
    <lineage>
        <taxon>Bacteria</taxon>
        <taxon>Bacillati</taxon>
        <taxon>Bacillota</taxon>
        <taxon>Clostridia</taxon>
        <taxon>Peptostreptococcales</taxon>
        <taxon>Peptostreptococcaceae</taxon>
        <taxon>Metaclostridioides</taxon>
    </lineage>
</organism>
<keyword evidence="4 11" id="KW-0132">Cell division</keyword>
<name>A0ABS4EDC8_9FIRM</name>
<dbReference type="RefSeq" id="WP_209457326.1">
    <property type="nucleotide sequence ID" value="NZ_BAAACS010000019.1"/>
</dbReference>
<dbReference type="InterPro" id="IPR053712">
    <property type="entry name" value="Bac_CellDiv_Activator"/>
</dbReference>
<reference evidence="11 12" key="1">
    <citation type="submission" date="2021-03" db="EMBL/GenBank/DDBJ databases">
        <title>Genomic Encyclopedia of Type Strains, Phase IV (KMG-IV): sequencing the most valuable type-strain genomes for metagenomic binning, comparative biology and taxonomic classification.</title>
        <authorList>
            <person name="Goeker M."/>
        </authorList>
    </citation>
    <scope>NUCLEOTIDE SEQUENCE [LARGE SCALE GENOMIC DNA]</scope>
    <source>
        <strain evidence="11 12">DSM 1289</strain>
    </source>
</reference>
<evidence type="ECO:0000256" key="7">
    <source>
        <dbReference type="ARBA" id="ARBA00024910"/>
    </source>
</evidence>